<dbReference type="SUPFAM" id="SSF47576">
    <property type="entry name" value="Calponin-homology domain, CH-domain"/>
    <property type="match status" value="1"/>
</dbReference>
<evidence type="ECO:0000259" key="2">
    <source>
        <dbReference type="PROSITE" id="PS50021"/>
    </source>
</evidence>
<organism evidence="3">
    <name type="scientific">Plasmodium falciparum Santa Lucia</name>
    <dbReference type="NCBI Taxonomy" id="478859"/>
    <lineage>
        <taxon>Eukaryota</taxon>
        <taxon>Sar</taxon>
        <taxon>Alveolata</taxon>
        <taxon>Apicomplexa</taxon>
        <taxon>Aconoidasida</taxon>
        <taxon>Haemosporida</taxon>
        <taxon>Plasmodiidae</taxon>
        <taxon>Plasmodium</taxon>
        <taxon>Plasmodium (Laverania)</taxon>
    </lineage>
</organism>
<reference evidence="3" key="1">
    <citation type="submission" date="2013-02" db="EMBL/GenBank/DDBJ databases">
        <title>The Genome Sequence of Plasmodium falciparum Santa Lucia.</title>
        <authorList>
            <consortium name="The Broad Institute Genome Sequencing Platform"/>
            <consortium name="The Broad Institute Genome Sequencing Center for Infectious Disease"/>
            <person name="Neafsey D."/>
            <person name="Cheeseman I."/>
            <person name="Volkman S."/>
            <person name="Adams J."/>
            <person name="Walker B."/>
            <person name="Young S.K."/>
            <person name="Zeng Q."/>
            <person name="Gargeya S."/>
            <person name="Fitzgerald M."/>
            <person name="Haas B."/>
            <person name="Abouelleil A."/>
            <person name="Alvarado L."/>
            <person name="Arachchi H.M."/>
            <person name="Berlin A.M."/>
            <person name="Chapman S.B."/>
            <person name="Dewar J."/>
            <person name="Goldberg J."/>
            <person name="Griggs A."/>
            <person name="Gujja S."/>
            <person name="Hansen M."/>
            <person name="Howarth C."/>
            <person name="Imamovic A."/>
            <person name="Larimer J."/>
            <person name="McCowan C."/>
            <person name="Murphy C."/>
            <person name="Neiman D."/>
            <person name="Pearson M."/>
            <person name="Priest M."/>
            <person name="Roberts A."/>
            <person name="Saif S."/>
            <person name="Shea T."/>
            <person name="Sisk P."/>
            <person name="Sykes S."/>
            <person name="Wortman J."/>
            <person name="Nusbaum C."/>
            <person name="Birren B."/>
        </authorList>
    </citation>
    <scope>NUCLEOTIDE SEQUENCE [LARGE SCALE GENOMIC DNA]</scope>
    <source>
        <strain evidence="3">Santa Lucia</strain>
    </source>
</reference>
<sequence length="198" mass="23497">MADETKIGKEELRVWIEDTLKRKDFSFNCLKDGDIYLQLFEYIWPKVMKKYKGRIIMYPSSDNERKENWKVINIVLKKVQLEEDFIKYNDIVKNNFKPCYESLIILYFLYSLVRYHECDFILAHPIDQKLTDFMSSEKPLTCLVKAGSVNLPKNVFENFGNMSQWEDLHVIDDDKGENDDRGKNDDGGKNDDKEKNKK</sequence>
<feature type="domain" description="Calponin-homology (CH)" evidence="2">
    <location>
        <begin position="6"/>
        <end position="117"/>
    </location>
</feature>
<gene>
    <name evidence="3" type="ORF">PFAG_05567</name>
</gene>
<evidence type="ECO:0000313" key="3">
    <source>
        <dbReference type="EMBL" id="EUT78993.1"/>
    </source>
</evidence>
<dbReference type="EMBL" id="KE123511">
    <property type="protein sequence ID" value="EUT78993.1"/>
    <property type="molecule type" value="Genomic_DNA"/>
</dbReference>
<accession>W7FAY5</accession>
<dbReference type="Gene3D" id="1.10.418.10">
    <property type="entry name" value="Calponin-like domain"/>
    <property type="match status" value="1"/>
</dbReference>
<name>W7FAY5_PLAFA</name>
<protein>
    <recommendedName>
        <fullName evidence="2">Calponin-homology (CH) domain-containing protein</fullName>
    </recommendedName>
</protein>
<evidence type="ECO:0000256" key="1">
    <source>
        <dbReference type="SAM" id="MobiDB-lite"/>
    </source>
</evidence>
<dbReference type="AlphaFoldDB" id="W7FAY5"/>
<dbReference type="PANTHER" id="PTHR42180">
    <property type="entry name" value="HOMOLOGY DOMAIN-CONTAINING PROTEIN,PUTATIVE-RELATED"/>
    <property type="match status" value="1"/>
</dbReference>
<dbReference type="PANTHER" id="PTHR42180:SF4">
    <property type="entry name" value="CALPONIN-HOMOLOGY (CH) DOMAIN-CONTAINING PROTEIN"/>
    <property type="match status" value="1"/>
</dbReference>
<proteinExistence type="predicted"/>
<dbReference type="Proteomes" id="UP000030666">
    <property type="component" value="Unassembled WGS sequence"/>
</dbReference>
<dbReference type="InterPro" id="IPR036872">
    <property type="entry name" value="CH_dom_sf"/>
</dbReference>
<feature type="region of interest" description="Disordered" evidence="1">
    <location>
        <begin position="172"/>
        <end position="198"/>
    </location>
</feature>
<dbReference type="Pfam" id="PF00307">
    <property type="entry name" value="CH"/>
    <property type="match status" value="1"/>
</dbReference>
<dbReference type="InterPro" id="IPR001715">
    <property type="entry name" value="CH_dom"/>
</dbReference>
<dbReference type="PROSITE" id="PS50021">
    <property type="entry name" value="CH"/>
    <property type="match status" value="1"/>
</dbReference>